<evidence type="ECO:0000313" key="3">
    <source>
        <dbReference type="Proteomes" id="UP000294480"/>
    </source>
</evidence>
<accession>A0A4R6Y4J7</accession>
<dbReference type="InterPro" id="IPR049973">
    <property type="entry name" value="STY0301-like"/>
</dbReference>
<dbReference type="NCBIfam" id="NF042415">
    <property type="entry name" value="STY0301_fam"/>
    <property type="match status" value="1"/>
</dbReference>
<feature type="signal peptide" evidence="1">
    <location>
        <begin position="1"/>
        <end position="24"/>
    </location>
</feature>
<evidence type="ECO:0000313" key="2">
    <source>
        <dbReference type="EMBL" id="TDR27832.1"/>
    </source>
</evidence>
<feature type="chain" id="PRO_5020753606" evidence="1">
    <location>
        <begin position="25"/>
        <end position="142"/>
    </location>
</feature>
<reference evidence="2 3" key="1">
    <citation type="submission" date="2019-03" db="EMBL/GenBank/DDBJ databases">
        <title>Genomic Encyclopedia of Type Strains, Phase IV (KMG-IV): sequencing the most valuable type-strain genomes for metagenomic binning, comparative biology and taxonomic classification.</title>
        <authorList>
            <person name="Goeker M."/>
        </authorList>
    </citation>
    <scope>NUCLEOTIDE SEQUENCE [LARGE SCALE GENOMIC DNA]</scope>
    <source>
        <strain evidence="2 3">DSM 102852</strain>
    </source>
</reference>
<proteinExistence type="predicted"/>
<protein>
    <submittedName>
        <fullName evidence="2">Uncharacterized protein</fullName>
    </submittedName>
</protein>
<sequence>MASKLYLRGICALVAVGVSLSAWSAEICPTEIKTTQNAVDVPTGYGVGEDVYGPHRLQSIAVYDGLVKDMASLVPDVQKKSLARWNFSKSSSSQTREIACHYSRTRIVLTKALPVGVQSCTATFDPTILIEGSSEIKSFKCK</sequence>
<dbReference type="RefSeq" id="WP_133621541.1">
    <property type="nucleotide sequence ID" value="NZ_SNZE01000037.1"/>
</dbReference>
<dbReference type="Proteomes" id="UP000294480">
    <property type="component" value="Unassembled WGS sequence"/>
</dbReference>
<dbReference type="EMBL" id="SNZE01000037">
    <property type="protein sequence ID" value="TDR27832.1"/>
    <property type="molecule type" value="Genomic_DNA"/>
</dbReference>
<organism evidence="2 3">
    <name type="scientific">Hydromonas duriensis</name>
    <dbReference type="NCBI Taxonomy" id="1527608"/>
    <lineage>
        <taxon>Bacteria</taxon>
        <taxon>Pseudomonadati</taxon>
        <taxon>Pseudomonadota</taxon>
        <taxon>Betaproteobacteria</taxon>
        <taxon>Burkholderiales</taxon>
        <taxon>Burkholderiaceae</taxon>
        <taxon>Hydromonas</taxon>
    </lineage>
</organism>
<gene>
    <name evidence="2" type="ORF">DFR44_1373</name>
</gene>
<name>A0A4R6Y4J7_9BURK</name>
<keyword evidence="1" id="KW-0732">Signal</keyword>
<dbReference type="AlphaFoldDB" id="A0A4R6Y4J7"/>
<keyword evidence="3" id="KW-1185">Reference proteome</keyword>
<dbReference type="OrthoDB" id="8612724at2"/>
<evidence type="ECO:0000256" key="1">
    <source>
        <dbReference type="SAM" id="SignalP"/>
    </source>
</evidence>
<comment type="caution">
    <text evidence="2">The sequence shown here is derived from an EMBL/GenBank/DDBJ whole genome shotgun (WGS) entry which is preliminary data.</text>
</comment>